<keyword evidence="5 6" id="KW-0472">Membrane</keyword>
<dbReference type="PIRSF" id="PIRSF005859">
    <property type="entry name" value="PBR"/>
    <property type="match status" value="1"/>
</dbReference>
<reference evidence="7 8" key="1">
    <citation type="submission" date="2021-02" db="EMBL/GenBank/DDBJ databases">
        <authorList>
            <person name="Pothier F. J."/>
        </authorList>
    </citation>
    <scope>NUCLEOTIDE SEQUENCE [LARGE SCALE GENOMIC DNA]</scope>
    <source>
        <strain evidence="7 8">1314c</strain>
    </source>
</reference>
<dbReference type="GO" id="GO:0033013">
    <property type="term" value="P:tetrapyrrole metabolic process"/>
    <property type="evidence" value="ECO:0007669"/>
    <property type="project" value="UniProtKB-ARBA"/>
</dbReference>
<gene>
    <name evidence="7" type="primary">crtK-2</name>
    <name evidence="7" type="ORF">XA1314C_18460</name>
</gene>
<dbReference type="CDD" id="cd15904">
    <property type="entry name" value="TSPO_MBR"/>
    <property type="match status" value="1"/>
</dbReference>
<dbReference type="InterPro" id="IPR038330">
    <property type="entry name" value="TspO/MBR-related_sf"/>
</dbReference>
<accession>A0AAU9HUI0</accession>
<dbReference type="Pfam" id="PF03073">
    <property type="entry name" value="TspO_MBR"/>
    <property type="match status" value="1"/>
</dbReference>
<name>A0AAU9HUI0_9XANT</name>
<evidence type="ECO:0000256" key="6">
    <source>
        <dbReference type="SAM" id="Phobius"/>
    </source>
</evidence>
<evidence type="ECO:0000256" key="1">
    <source>
        <dbReference type="ARBA" id="ARBA00004141"/>
    </source>
</evidence>
<evidence type="ECO:0000256" key="2">
    <source>
        <dbReference type="ARBA" id="ARBA00007524"/>
    </source>
</evidence>
<feature type="transmembrane region" description="Helical" evidence="6">
    <location>
        <begin position="112"/>
        <end position="133"/>
    </location>
</feature>
<dbReference type="InterPro" id="IPR004307">
    <property type="entry name" value="TspO_MBR"/>
</dbReference>
<comment type="subcellular location">
    <subcellularLocation>
        <location evidence="1">Membrane</location>
        <topology evidence="1">Multi-pass membrane protein</topology>
    </subcellularLocation>
</comment>
<dbReference type="EMBL" id="HG992337">
    <property type="protein sequence ID" value="CAE6758491.1"/>
    <property type="molecule type" value="Genomic_DNA"/>
</dbReference>
<keyword evidence="4 6" id="KW-1133">Transmembrane helix</keyword>
<keyword evidence="3 6" id="KW-0812">Transmembrane</keyword>
<feature type="transmembrane region" description="Helical" evidence="6">
    <location>
        <begin position="54"/>
        <end position="76"/>
    </location>
</feature>
<proteinExistence type="inferred from homology"/>
<dbReference type="FunFam" id="1.20.1260.100:FF:000001">
    <property type="entry name" value="translocator protein 2"/>
    <property type="match status" value="1"/>
</dbReference>
<comment type="similarity">
    <text evidence="2">Belongs to the TspO/BZRP family.</text>
</comment>
<sequence>MAVMTQSNSRKSQGFGLFGWLVLCYAVAGLGAMASIQAASFYAELARPDWAPPGWLFGPVWTVLYGMMAISVWLVWRRGGWSSARGALGLFVLQLGLNGLWSWLFFAWHMGAWAFVDIVALWVALVLTIVAFAKWQRVAAWLLVPYLLWVSFAAALNYAVWQLNPQVLG</sequence>
<protein>
    <submittedName>
        <fullName evidence="7">Tryptophan-rich protein TspO</fullName>
    </submittedName>
</protein>
<dbReference type="Proteomes" id="UP000835242">
    <property type="component" value="Chromosome"/>
</dbReference>
<evidence type="ECO:0000313" key="7">
    <source>
        <dbReference type="EMBL" id="CAE6758491.1"/>
    </source>
</evidence>
<evidence type="ECO:0000313" key="8">
    <source>
        <dbReference type="Proteomes" id="UP000835242"/>
    </source>
</evidence>
<organism evidence="7 8">
    <name type="scientific">Xanthomonas arboricola</name>
    <dbReference type="NCBI Taxonomy" id="56448"/>
    <lineage>
        <taxon>Bacteria</taxon>
        <taxon>Pseudomonadati</taxon>
        <taxon>Pseudomonadota</taxon>
        <taxon>Gammaproteobacteria</taxon>
        <taxon>Lysobacterales</taxon>
        <taxon>Lysobacteraceae</taxon>
        <taxon>Xanthomonas</taxon>
    </lineage>
</organism>
<dbReference type="AlphaFoldDB" id="A0AAU9HUI0"/>
<dbReference type="Gene3D" id="1.20.1260.100">
    <property type="entry name" value="TspO/MBR protein"/>
    <property type="match status" value="1"/>
</dbReference>
<evidence type="ECO:0000256" key="4">
    <source>
        <dbReference type="ARBA" id="ARBA00022989"/>
    </source>
</evidence>
<dbReference type="GO" id="GO:0016020">
    <property type="term" value="C:membrane"/>
    <property type="evidence" value="ECO:0007669"/>
    <property type="project" value="UniProtKB-SubCell"/>
</dbReference>
<dbReference type="PANTHER" id="PTHR10057">
    <property type="entry name" value="PERIPHERAL-TYPE BENZODIAZEPINE RECEPTOR"/>
    <property type="match status" value="1"/>
</dbReference>
<evidence type="ECO:0000256" key="5">
    <source>
        <dbReference type="ARBA" id="ARBA00023136"/>
    </source>
</evidence>
<dbReference type="PANTHER" id="PTHR10057:SF0">
    <property type="entry name" value="TRANSLOCATOR PROTEIN"/>
    <property type="match status" value="1"/>
</dbReference>
<dbReference type="EMBL" id="HG992337">
    <property type="protein sequence ID" value="CAE6758506.1"/>
    <property type="molecule type" value="Genomic_DNA"/>
</dbReference>
<feature type="transmembrane region" description="Helical" evidence="6">
    <location>
        <begin position="140"/>
        <end position="161"/>
    </location>
</feature>
<evidence type="ECO:0000256" key="3">
    <source>
        <dbReference type="ARBA" id="ARBA00022692"/>
    </source>
</evidence>
<feature type="transmembrane region" description="Helical" evidence="6">
    <location>
        <begin position="88"/>
        <end position="106"/>
    </location>
</feature>